<dbReference type="VEuPathDB" id="VectorBase:AMIN002523"/>
<dbReference type="AlphaFoldDB" id="A0A182VWS4"/>
<organism evidence="1 2">
    <name type="scientific">Anopheles minimus</name>
    <dbReference type="NCBI Taxonomy" id="112268"/>
    <lineage>
        <taxon>Eukaryota</taxon>
        <taxon>Metazoa</taxon>
        <taxon>Ecdysozoa</taxon>
        <taxon>Arthropoda</taxon>
        <taxon>Hexapoda</taxon>
        <taxon>Insecta</taxon>
        <taxon>Pterygota</taxon>
        <taxon>Neoptera</taxon>
        <taxon>Endopterygota</taxon>
        <taxon>Diptera</taxon>
        <taxon>Nematocera</taxon>
        <taxon>Culicoidea</taxon>
        <taxon>Culicidae</taxon>
        <taxon>Anophelinae</taxon>
        <taxon>Anopheles</taxon>
    </lineage>
</organism>
<reference evidence="2" key="1">
    <citation type="submission" date="2013-03" db="EMBL/GenBank/DDBJ databases">
        <title>The Genome Sequence of Anopheles minimus MINIMUS1.</title>
        <authorList>
            <consortium name="The Broad Institute Genomics Platform"/>
            <person name="Neafsey D.E."/>
            <person name="Walton C."/>
            <person name="Walker B."/>
            <person name="Young S.K."/>
            <person name="Zeng Q."/>
            <person name="Gargeya S."/>
            <person name="Fitzgerald M."/>
            <person name="Haas B."/>
            <person name="Abouelleil A."/>
            <person name="Allen A.W."/>
            <person name="Alvarado L."/>
            <person name="Arachchi H.M."/>
            <person name="Berlin A.M."/>
            <person name="Chapman S.B."/>
            <person name="Gainer-Dewar J."/>
            <person name="Goldberg J."/>
            <person name="Griggs A."/>
            <person name="Gujja S."/>
            <person name="Hansen M."/>
            <person name="Howarth C."/>
            <person name="Imamovic A."/>
            <person name="Ireland A."/>
            <person name="Larimer J."/>
            <person name="McCowan C."/>
            <person name="Murphy C."/>
            <person name="Pearson M."/>
            <person name="Poon T.W."/>
            <person name="Priest M."/>
            <person name="Roberts A."/>
            <person name="Saif S."/>
            <person name="Shea T."/>
            <person name="Sisk P."/>
            <person name="Sykes S."/>
            <person name="Wortman J."/>
            <person name="Nusbaum C."/>
            <person name="Birren B."/>
        </authorList>
    </citation>
    <scope>NUCLEOTIDE SEQUENCE [LARGE SCALE GENOMIC DNA]</scope>
    <source>
        <strain evidence="2">MINIMUS1</strain>
    </source>
</reference>
<proteinExistence type="predicted"/>
<sequence>MENPINVCDQTSDRPAKWRDADPVDVSLTYNFRKRHDVSQLIMNTPSKMVSRFRRFRLTFPSGGVSPMQAYFGVEKGDSNDSCSIGDSDRADGDIEQAENGGISSAAASAHDSEECILPYLLITFSNRALRDSL</sequence>
<dbReference type="EnsemblMetazoa" id="AMIN002523-RA">
    <property type="protein sequence ID" value="AMIN002523-PA"/>
    <property type="gene ID" value="AMIN002523"/>
</dbReference>
<dbReference type="Proteomes" id="UP000075920">
    <property type="component" value="Unassembled WGS sequence"/>
</dbReference>
<protein>
    <submittedName>
        <fullName evidence="1">Uncharacterized protein</fullName>
    </submittedName>
</protein>
<keyword evidence="2" id="KW-1185">Reference proteome</keyword>
<name>A0A182VWS4_9DIPT</name>
<reference evidence="1" key="2">
    <citation type="submission" date="2020-05" db="UniProtKB">
        <authorList>
            <consortium name="EnsemblMetazoa"/>
        </authorList>
    </citation>
    <scope>IDENTIFICATION</scope>
    <source>
        <strain evidence="1">MINIMUS1</strain>
    </source>
</reference>
<accession>A0A182VWS4</accession>
<evidence type="ECO:0000313" key="1">
    <source>
        <dbReference type="EnsemblMetazoa" id="AMIN002523-PA"/>
    </source>
</evidence>
<evidence type="ECO:0000313" key="2">
    <source>
        <dbReference type="Proteomes" id="UP000075920"/>
    </source>
</evidence>